<evidence type="ECO:0000313" key="2">
    <source>
        <dbReference type="Proteomes" id="UP000601435"/>
    </source>
</evidence>
<reference evidence="1" key="1">
    <citation type="submission" date="2021-02" db="EMBL/GenBank/DDBJ databases">
        <authorList>
            <person name="Dougan E. K."/>
            <person name="Rhodes N."/>
            <person name="Thang M."/>
            <person name="Chan C."/>
        </authorList>
    </citation>
    <scope>NUCLEOTIDE SEQUENCE</scope>
</reference>
<feature type="non-terminal residue" evidence="1">
    <location>
        <position position="1"/>
    </location>
</feature>
<evidence type="ECO:0000313" key="1">
    <source>
        <dbReference type="EMBL" id="CAE7935221.1"/>
    </source>
</evidence>
<protein>
    <submittedName>
        <fullName evidence="1">Uncharacterized protein</fullName>
    </submittedName>
</protein>
<sequence length="76" mass="8840">RYLCHLQFKSFSEQEQVFDTTVASPDGEVLFKGTDVVFRKVLPEQIKKAMESQMAEDDQKMYEAARHTEHRASNQC</sequence>
<organism evidence="1 2">
    <name type="scientific">Symbiodinium necroappetens</name>
    <dbReference type="NCBI Taxonomy" id="1628268"/>
    <lineage>
        <taxon>Eukaryota</taxon>
        <taxon>Sar</taxon>
        <taxon>Alveolata</taxon>
        <taxon>Dinophyceae</taxon>
        <taxon>Suessiales</taxon>
        <taxon>Symbiodiniaceae</taxon>
        <taxon>Symbiodinium</taxon>
    </lineage>
</organism>
<name>A0A813C3R6_9DINO</name>
<dbReference type="EMBL" id="CAJNJA010083497">
    <property type="protein sequence ID" value="CAE7935221.1"/>
    <property type="molecule type" value="Genomic_DNA"/>
</dbReference>
<dbReference type="Proteomes" id="UP000601435">
    <property type="component" value="Unassembled WGS sequence"/>
</dbReference>
<dbReference type="AlphaFoldDB" id="A0A813C3R6"/>
<accession>A0A813C3R6</accession>
<gene>
    <name evidence="1" type="ORF">SNEC2469_LOCUS32693</name>
</gene>
<keyword evidence="2" id="KW-1185">Reference proteome</keyword>
<proteinExistence type="predicted"/>
<comment type="caution">
    <text evidence="1">The sequence shown here is derived from an EMBL/GenBank/DDBJ whole genome shotgun (WGS) entry which is preliminary data.</text>
</comment>
<dbReference type="OrthoDB" id="443119at2759"/>